<protein>
    <submittedName>
        <fullName evidence="1">DUF3795 domain-containing protein</fullName>
    </submittedName>
</protein>
<sequence length="127" mass="13881">MKKELGIARCGLACCLCSENGRCGGCDSGDCPGAGNCENRTCSISRRLRHCYECPDVENCRKGKLSDPRIYGFTHFARVYGENCLLACLARNEEAGIRYHRQGLKGDYDGFPDAGALARFIRSGESS</sequence>
<proteinExistence type="predicted"/>
<accession>A0A9D1J4M6</accession>
<reference evidence="1" key="2">
    <citation type="journal article" date="2021" name="PeerJ">
        <title>Extensive microbial diversity within the chicken gut microbiome revealed by metagenomics and culture.</title>
        <authorList>
            <person name="Gilroy R."/>
            <person name="Ravi A."/>
            <person name="Getino M."/>
            <person name="Pursley I."/>
            <person name="Horton D.L."/>
            <person name="Alikhan N.F."/>
            <person name="Baker D."/>
            <person name="Gharbi K."/>
            <person name="Hall N."/>
            <person name="Watson M."/>
            <person name="Adriaenssens E.M."/>
            <person name="Foster-Nyarko E."/>
            <person name="Jarju S."/>
            <person name="Secka A."/>
            <person name="Antonio M."/>
            <person name="Oren A."/>
            <person name="Chaudhuri R.R."/>
            <person name="La Ragione R."/>
            <person name="Hildebrand F."/>
            <person name="Pallen M.J."/>
        </authorList>
    </citation>
    <scope>NUCLEOTIDE SEQUENCE</scope>
    <source>
        <strain evidence="1">CHK189-12415</strain>
    </source>
</reference>
<name>A0A9D1J4M6_9FIRM</name>
<evidence type="ECO:0000313" key="1">
    <source>
        <dbReference type="EMBL" id="HIR60264.1"/>
    </source>
</evidence>
<comment type="caution">
    <text evidence="1">The sequence shown here is derived from an EMBL/GenBank/DDBJ whole genome shotgun (WGS) entry which is preliminary data.</text>
</comment>
<reference evidence="1" key="1">
    <citation type="submission" date="2020-10" db="EMBL/GenBank/DDBJ databases">
        <authorList>
            <person name="Gilroy R."/>
        </authorList>
    </citation>
    <scope>NUCLEOTIDE SEQUENCE</scope>
    <source>
        <strain evidence="1">CHK189-12415</strain>
    </source>
</reference>
<gene>
    <name evidence="1" type="ORF">IAB37_01635</name>
</gene>
<organism evidence="1 2">
    <name type="scientific">Candidatus Faecivivens stercoravium</name>
    <dbReference type="NCBI Taxonomy" id="2840803"/>
    <lineage>
        <taxon>Bacteria</taxon>
        <taxon>Bacillati</taxon>
        <taxon>Bacillota</taxon>
        <taxon>Clostridia</taxon>
        <taxon>Eubacteriales</taxon>
        <taxon>Oscillospiraceae</taxon>
        <taxon>Oscillospiraceae incertae sedis</taxon>
        <taxon>Candidatus Faecivivens</taxon>
    </lineage>
</organism>
<dbReference type="Proteomes" id="UP000824241">
    <property type="component" value="Unassembled WGS sequence"/>
</dbReference>
<dbReference type="EMBL" id="DVHA01000051">
    <property type="protein sequence ID" value="HIR60264.1"/>
    <property type="molecule type" value="Genomic_DNA"/>
</dbReference>
<evidence type="ECO:0000313" key="2">
    <source>
        <dbReference type="Proteomes" id="UP000824241"/>
    </source>
</evidence>
<dbReference type="AlphaFoldDB" id="A0A9D1J4M6"/>